<feature type="region of interest" description="Disordered" evidence="4">
    <location>
        <begin position="612"/>
        <end position="677"/>
    </location>
</feature>
<feature type="compositionally biased region" description="Basic residues" evidence="4">
    <location>
        <begin position="116"/>
        <end position="130"/>
    </location>
</feature>
<proteinExistence type="evidence at transcript level"/>
<dbReference type="AlphaFoldDB" id="A0A6S6I6H3"/>
<dbReference type="GO" id="GO:0003677">
    <property type="term" value="F:DNA binding"/>
    <property type="evidence" value="ECO:0007669"/>
    <property type="project" value="InterPro"/>
</dbReference>
<dbReference type="NCBIfam" id="TIGR01557">
    <property type="entry name" value="myb_SHAQKYF"/>
    <property type="match status" value="1"/>
</dbReference>
<keyword evidence="3" id="KW-0539">Nucleus</keyword>
<feature type="region of interest" description="Disordered" evidence="4">
    <location>
        <begin position="542"/>
        <end position="575"/>
    </location>
</feature>
<accession>A0A6S6I6H3</accession>
<keyword evidence="1" id="KW-0805">Transcription regulation</keyword>
<feature type="compositionally biased region" description="Acidic residues" evidence="4">
    <location>
        <begin position="639"/>
        <end position="653"/>
    </location>
</feature>
<feature type="compositionally biased region" description="Basic and acidic residues" evidence="4">
    <location>
        <begin position="654"/>
        <end position="665"/>
    </location>
</feature>
<dbReference type="EMBL" id="LC532101">
    <property type="protein sequence ID" value="BCB24291.1"/>
    <property type="molecule type" value="mRNA"/>
</dbReference>
<feature type="compositionally biased region" description="Low complexity" evidence="4">
    <location>
        <begin position="145"/>
        <end position="174"/>
    </location>
</feature>
<dbReference type="Gene3D" id="1.10.10.60">
    <property type="entry name" value="Homeodomain-like"/>
    <property type="match status" value="1"/>
</dbReference>
<reference evidence="5" key="1">
    <citation type="submission" date="2020-03" db="EMBL/GenBank/DDBJ databases">
        <title>A MYB transcription factor NPH1 is indispensable for inducing membrane lipid remodeling under phosphate starvation in a microalga Nannochloropsis oceanica.</title>
        <authorList>
            <person name="Murakami H."/>
            <person name="Kakutani N."/>
            <person name="Shimojima M."/>
            <person name="Ohta H."/>
        </authorList>
    </citation>
    <scope>NUCLEOTIDE SEQUENCE</scope>
    <source>
        <strain evidence="5">NIES-2145</strain>
    </source>
</reference>
<feature type="compositionally biased region" description="Low complexity" evidence="4">
    <location>
        <begin position="249"/>
        <end position="272"/>
    </location>
</feature>
<name>A0A6S6I6H3_9STRA</name>
<organism evidence="5">
    <name type="scientific">Nannochloropsis oceanica</name>
    <dbReference type="NCBI Taxonomy" id="145522"/>
    <lineage>
        <taxon>Eukaryota</taxon>
        <taxon>Sar</taxon>
        <taxon>Stramenopiles</taxon>
        <taxon>Ochrophyta</taxon>
        <taxon>Eustigmatophyceae</taxon>
        <taxon>Eustigmatales</taxon>
        <taxon>Monodopsidaceae</taxon>
        <taxon>Nannochloropsis</taxon>
    </lineage>
</organism>
<feature type="compositionally biased region" description="Low complexity" evidence="4">
    <location>
        <begin position="217"/>
        <end position="239"/>
    </location>
</feature>
<sequence length="677" mass="73798">MDAWNDNTLSYLDVLRDVYSSLSFPGFPATEGVEDADPVMAGMTGQQQVGKEERKMGRVWEEASGFETAQQYSALHHEHKAGEEGEGGEYIGGDREGDVDEEESETEVGKGGKSPRAQHRRQYRNRKYRRLSQNPSSEVLDTVMSSSNSNSSLLLSNDTSSTNGRRSRSNSMGMVGEEEIEEKGRAATVMPVGGVHHPGRVGLGKGKQFLVRPPLSPASSPKHSSSSSGTSTSSNSHSKCTPHTRSKRGGSSTNSNGSAAAASASSSSGSTTRNRRRAALKAEEAIHRAQGGREGTNEGGSEEEEANRRSSRGGGGWRRKPGDDEDEDEDEDEDGGEGELDEALMNLRFPAQHETDFVGAVFKLGLKCSSPKVLMDLMPMTETLTTEHIKSHLQKYRLHGNRSKDEFVEYFNGYMRGPFASFCARREWEHERGSEGATGGGVEGILPPLFAHGHRRLPLPMSGGSRQHHLQQVQMLTGQLLQTQLELQAQVQHYITSQVNIQSELVKDTVSSSMEVISGAREGGREEGQERQCQEEEMLPPLVVDEEGGEGRRKGGKEVLHSPSSDNQLLPSTAMAAAAAASIRGGGEGWREGGRDGGRGLEALAAEARILEEASRARRQHHQEQQQLHYQQQDTLSSLEDDEDDEEDEEDEGGKEGGWGEDKSFQSRPRTVTVVAL</sequence>
<keyword evidence="2" id="KW-0804">Transcription</keyword>
<feature type="compositionally biased region" description="Acidic residues" evidence="4">
    <location>
        <begin position="97"/>
        <end position="106"/>
    </location>
</feature>
<evidence type="ECO:0000313" key="5">
    <source>
        <dbReference type="EMBL" id="BCB24291.1"/>
    </source>
</evidence>
<evidence type="ECO:0000256" key="4">
    <source>
        <dbReference type="SAM" id="MobiDB-lite"/>
    </source>
</evidence>
<feature type="compositionally biased region" description="Acidic residues" evidence="4">
    <location>
        <begin position="323"/>
        <end position="338"/>
    </location>
</feature>
<gene>
    <name evidence="5" type="primary">NoPSL1</name>
</gene>
<evidence type="ECO:0000256" key="2">
    <source>
        <dbReference type="ARBA" id="ARBA00023163"/>
    </source>
</evidence>
<evidence type="ECO:0000256" key="1">
    <source>
        <dbReference type="ARBA" id="ARBA00023015"/>
    </source>
</evidence>
<feature type="compositionally biased region" description="Polar residues" evidence="4">
    <location>
        <begin position="562"/>
        <end position="571"/>
    </location>
</feature>
<feature type="region of interest" description="Disordered" evidence="4">
    <location>
        <begin position="77"/>
        <end position="338"/>
    </location>
</feature>
<feature type="compositionally biased region" description="Basic and acidic residues" evidence="4">
    <location>
        <begin position="549"/>
        <end position="560"/>
    </location>
</feature>
<dbReference type="InterPro" id="IPR006447">
    <property type="entry name" value="Myb_dom_plants"/>
</dbReference>
<protein>
    <submittedName>
        <fullName evidence="5">Phosphorus starvation response like 1</fullName>
    </submittedName>
</protein>
<evidence type="ECO:0000256" key="3">
    <source>
        <dbReference type="ARBA" id="ARBA00023242"/>
    </source>
</evidence>